<dbReference type="InterPro" id="IPR016039">
    <property type="entry name" value="Thiolase-like"/>
</dbReference>
<comment type="caution">
    <text evidence="20">The sequence shown here is derived from an EMBL/GenBank/DDBJ whole genome shotgun (WGS) entry which is preliminary data.</text>
</comment>
<comment type="similarity">
    <text evidence="3 18">Belongs to the thiolase-like superfamily. Beta-ketoacyl-ACP synthases family.</text>
</comment>
<dbReference type="Proteomes" id="UP000248021">
    <property type="component" value="Unassembled WGS sequence"/>
</dbReference>
<dbReference type="PROSITE" id="PS52004">
    <property type="entry name" value="KS3_2"/>
    <property type="match status" value="1"/>
</dbReference>
<dbReference type="SMART" id="SM00825">
    <property type="entry name" value="PKS_KS"/>
    <property type="match status" value="1"/>
</dbReference>
<dbReference type="InterPro" id="IPR000794">
    <property type="entry name" value="Beta-ketoacyl_synthase"/>
</dbReference>
<comment type="pathway">
    <text evidence="2">Lipid metabolism; fatty acid biosynthesis.</text>
</comment>
<dbReference type="Pfam" id="PF02801">
    <property type="entry name" value="Ketoacyl-synt_C"/>
    <property type="match status" value="1"/>
</dbReference>
<evidence type="ECO:0000256" key="16">
    <source>
        <dbReference type="ARBA" id="ARBA00048121"/>
    </source>
</evidence>
<comment type="subunit">
    <text evidence="4">Homodimer.</text>
</comment>
<evidence type="ECO:0000256" key="7">
    <source>
        <dbReference type="ARBA" id="ARBA00022516"/>
    </source>
</evidence>
<dbReference type="InterPro" id="IPR014031">
    <property type="entry name" value="Ketoacyl_synth_C"/>
</dbReference>
<dbReference type="PANTHER" id="PTHR11712">
    <property type="entry name" value="POLYKETIDE SYNTHASE-RELATED"/>
    <property type="match status" value="1"/>
</dbReference>
<evidence type="ECO:0000256" key="4">
    <source>
        <dbReference type="ARBA" id="ARBA00011738"/>
    </source>
</evidence>
<dbReference type="Pfam" id="PF00109">
    <property type="entry name" value="ketoacyl-synt"/>
    <property type="match status" value="1"/>
</dbReference>
<evidence type="ECO:0000256" key="17">
    <source>
        <dbReference type="ARBA" id="ARBA00048506"/>
    </source>
</evidence>
<evidence type="ECO:0000313" key="20">
    <source>
        <dbReference type="EMBL" id="PXW58931.1"/>
    </source>
</evidence>
<comment type="catalytic activity">
    <reaction evidence="17">
        <text>a fatty acyl-[ACP] + malonyl-[ACP] + H(+) = a 3-oxoacyl-[ACP] + holo-[ACP] + CO2</text>
        <dbReference type="Rhea" id="RHEA:22836"/>
        <dbReference type="Rhea" id="RHEA-COMP:9623"/>
        <dbReference type="Rhea" id="RHEA-COMP:9685"/>
        <dbReference type="Rhea" id="RHEA-COMP:9916"/>
        <dbReference type="Rhea" id="RHEA-COMP:14125"/>
        <dbReference type="ChEBI" id="CHEBI:15378"/>
        <dbReference type="ChEBI" id="CHEBI:16526"/>
        <dbReference type="ChEBI" id="CHEBI:64479"/>
        <dbReference type="ChEBI" id="CHEBI:78449"/>
        <dbReference type="ChEBI" id="CHEBI:78776"/>
        <dbReference type="ChEBI" id="CHEBI:138651"/>
        <dbReference type="EC" id="2.3.1.41"/>
    </reaction>
    <physiologicalReaction direction="left-to-right" evidence="17">
        <dbReference type="Rhea" id="RHEA:22837"/>
    </physiologicalReaction>
</comment>
<evidence type="ECO:0000256" key="5">
    <source>
        <dbReference type="ARBA" id="ARBA00013191"/>
    </source>
</evidence>
<evidence type="ECO:0000256" key="12">
    <source>
        <dbReference type="ARBA" id="ARBA00023315"/>
    </source>
</evidence>
<dbReference type="EMBL" id="QJJK01000005">
    <property type="protein sequence ID" value="PXW58931.1"/>
    <property type="molecule type" value="Genomic_DNA"/>
</dbReference>
<keyword evidence="6" id="KW-0963">Cytoplasm</keyword>
<keyword evidence="8 18" id="KW-0808">Transferase</keyword>
<dbReference type="NCBIfam" id="NF005589">
    <property type="entry name" value="PRK07314.1"/>
    <property type="match status" value="1"/>
</dbReference>
<dbReference type="InterPro" id="IPR018201">
    <property type="entry name" value="Ketoacyl_synth_AS"/>
</dbReference>
<organism evidence="20 21">
    <name type="scientific">Chelatococcus asaccharovorans</name>
    <dbReference type="NCBI Taxonomy" id="28210"/>
    <lineage>
        <taxon>Bacteria</taxon>
        <taxon>Pseudomonadati</taxon>
        <taxon>Pseudomonadota</taxon>
        <taxon>Alphaproteobacteria</taxon>
        <taxon>Hyphomicrobiales</taxon>
        <taxon>Chelatococcaceae</taxon>
        <taxon>Chelatococcus</taxon>
    </lineage>
</organism>
<comment type="catalytic activity">
    <reaction evidence="16">
        <text>(3Z)-decenoyl-[ACP] + malonyl-[ACP] + H(+) = 3-oxo-(5Z)-dodecenoyl-[ACP] + holo-[ACP] + CO2</text>
        <dbReference type="Rhea" id="RHEA:54940"/>
        <dbReference type="Rhea" id="RHEA-COMP:9623"/>
        <dbReference type="Rhea" id="RHEA-COMP:9685"/>
        <dbReference type="Rhea" id="RHEA-COMP:9927"/>
        <dbReference type="Rhea" id="RHEA-COMP:14042"/>
        <dbReference type="ChEBI" id="CHEBI:15378"/>
        <dbReference type="ChEBI" id="CHEBI:16526"/>
        <dbReference type="ChEBI" id="CHEBI:64479"/>
        <dbReference type="ChEBI" id="CHEBI:78449"/>
        <dbReference type="ChEBI" id="CHEBI:78798"/>
        <dbReference type="ChEBI" id="CHEBI:138410"/>
    </reaction>
    <physiologicalReaction direction="left-to-right" evidence="16">
        <dbReference type="Rhea" id="RHEA:54941"/>
    </physiologicalReaction>
</comment>
<dbReference type="OrthoDB" id="9808669at2"/>
<dbReference type="Gene3D" id="3.40.47.10">
    <property type="match status" value="2"/>
</dbReference>
<evidence type="ECO:0000256" key="14">
    <source>
        <dbReference type="ARBA" id="ARBA00041620"/>
    </source>
</evidence>
<evidence type="ECO:0000256" key="2">
    <source>
        <dbReference type="ARBA" id="ARBA00005194"/>
    </source>
</evidence>
<protein>
    <recommendedName>
        <fullName evidence="13">3-oxoacyl-[acyl-carrier-protein] synthase 1</fullName>
        <ecNumber evidence="5">2.3.1.41</ecNumber>
    </recommendedName>
    <alternativeName>
        <fullName evidence="14">3-oxoacyl-[acyl-carrier-protein] synthase I</fullName>
    </alternativeName>
    <alternativeName>
        <fullName evidence="15">Beta-ketoacyl-ACP synthase I</fullName>
    </alternativeName>
</protein>
<name>A0A2V3U6U5_9HYPH</name>
<keyword evidence="21" id="KW-1185">Reference proteome</keyword>
<keyword evidence="11" id="KW-0275">Fatty acid biosynthesis</keyword>
<evidence type="ECO:0000256" key="9">
    <source>
        <dbReference type="ARBA" id="ARBA00022832"/>
    </source>
</evidence>
<dbReference type="InterPro" id="IPR014030">
    <property type="entry name" value="Ketoacyl_synth_N"/>
</dbReference>
<sequence>MKRVVVTGMGIVSSIGNNTQEVLASLREARSGIVFADDYARLGFRCQVHGAPTMDPAQVVDRRAMRFLGEGAAWNHVAMEQAILDSGLEPNEVSNIRTGIIMGSGGPSARAIVDAADITRSKGPKRVGPFAVPKAMSSTASATLATWFKIKGVNYSISSACATSNHCIGNAYETIQMGKQDVIFAGGCEELDWTLSVLFDAMGAMSSKYNDRPHAASRAYDKNRDGFVIAGGAGVLVLEELAHARARGAKIYGEIVGYGATSDGYDMVAPSGEGAVRCMRMALDTVKVPVDYINPHATSTPVGDEKEIEAIRAVFGSGETCPPIAATKSLTGHSLGATGVQEAIYSLLMMNNGFICESANIEDIDPLFADMPIVRKRIDDVKLGCVLSNSFGFGGTNATIVMKHVDL</sequence>
<evidence type="ECO:0000256" key="1">
    <source>
        <dbReference type="ARBA" id="ARBA00004496"/>
    </source>
</evidence>
<dbReference type="FunFam" id="3.40.47.10:FF:000006">
    <property type="entry name" value="3-oxoacyl-[acyl-carrier-protein] synthase I"/>
    <property type="match status" value="1"/>
</dbReference>
<evidence type="ECO:0000256" key="15">
    <source>
        <dbReference type="ARBA" id="ARBA00042143"/>
    </source>
</evidence>
<dbReference type="PANTHER" id="PTHR11712:SF306">
    <property type="entry name" value="3-OXOACYL-[ACYL-CARRIER-PROTEIN] SYNTHASE 1"/>
    <property type="match status" value="1"/>
</dbReference>
<evidence type="ECO:0000313" key="21">
    <source>
        <dbReference type="Proteomes" id="UP000248021"/>
    </source>
</evidence>
<dbReference type="PROSITE" id="PS00606">
    <property type="entry name" value="KS3_1"/>
    <property type="match status" value="1"/>
</dbReference>
<evidence type="ECO:0000256" key="3">
    <source>
        <dbReference type="ARBA" id="ARBA00008467"/>
    </source>
</evidence>
<dbReference type="NCBIfam" id="NF005935">
    <property type="entry name" value="PRK07967.1"/>
    <property type="match status" value="1"/>
</dbReference>
<evidence type="ECO:0000256" key="6">
    <source>
        <dbReference type="ARBA" id="ARBA00022490"/>
    </source>
</evidence>
<reference evidence="20 21" key="1">
    <citation type="submission" date="2018-05" db="EMBL/GenBank/DDBJ databases">
        <title>Genomic Encyclopedia of Type Strains, Phase IV (KMG-IV): sequencing the most valuable type-strain genomes for metagenomic binning, comparative biology and taxonomic classification.</title>
        <authorList>
            <person name="Goeker M."/>
        </authorList>
    </citation>
    <scope>NUCLEOTIDE SEQUENCE [LARGE SCALE GENOMIC DNA]</scope>
    <source>
        <strain evidence="20 21">DSM 6462</strain>
    </source>
</reference>
<evidence type="ECO:0000256" key="18">
    <source>
        <dbReference type="RuleBase" id="RU003694"/>
    </source>
</evidence>
<dbReference type="GO" id="GO:0006633">
    <property type="term" value="P:fatty acid biosynthetic process"/>
    <property type="evidence" value="ECO:0007669"/>
    <property type="project" value="UniProtKB-KW"/>
</dbReference>
<keyword evidence="10" id="KW-0443">Lipid metabolism</keyword>
<evidence type="ECO:0000256" key="10">
    <source>
        <dbReference type="ARBA" id="ARBA00023098"/>
    </source>
</evidence>
<dbReference type="CDD" id="cd00834">
    <property type="entry name" value="KAS_I_II"/>
    <property type="match status" value="1"/>
</dbReference>
<accession>A0A2V3U6U5</accession>
<keyword evidence="7" id="KW-0444">Lipid biosynthesis</keyword>
<dbReference type="GO" id="GO:0004315">
    <property type="term" value="F:3-oxoacyl-[acyl-carrier-protein] synthase activity"/>
    <property type="evidence" value="ECO:0007669"/>
    <property type="project" value="UniProtKB-EC"/>
</dbReference>
<keyword evidence="12" id="KW-0012">Acyltransferase</keyword>
<evidence type="ECO:0000256" key="8">
    <source>
        <dbReference type="ARBA" id="ARBA00022679"/>
    </source>
</evidence>
<dbReference type="RefSeq" id="WP_110375149.1">
    <property type="nucleotide sequence ID" value="NZ_JAHBRY010000001.1"/>
</dbReference>
<gene>
    <name evidence="20" type="ORF">C7450_105280</name>
</gene>
<dbReference type="SUPFAM" id="SSF53901">
    <property type="entry name" value="Thiolase-like"/>
    <property type="match status" value="2"/>
</dbReference>
<comment type="subcellular location">
    <subcellularLocation>
        <location evidence="1">Cytoplasm</location>
    </subcellularLocation>
</comment>
<dbReference type="GO" id="GO:0005829">
    <property type="term" value="C:cytosol"/>
    <property type="evidence" value="ECO:0007669"/>
    <property type="project" value="TreeGrafter"/>
</dbReference>
<proteinExistence type="inferred from homology"/>
<dbReference type="InterPro" id="IPR020841">
    <property type="entry name" value="PKS_Beta-ketoAc_synthase_dom"/>
</dbReference>
<evidence type="ECO:0000256" key="13">
    <source>
        <dbReference type="ARBA" id="ARBA00039450"/>
    </source>
</evidence>
<feature type="domain" description="Ketosynthase family 3 (KS3)" evidence="19">
    <location>
        <begin position="1"/>
        <end position="404"/>
    </location>
</feature>
<dbReference type="AlphaFoldDB" id="A0A2V3U6U5"/>
<dbReference type="EC" id="2.3.1.41" evidence="5"/>
<keyword evidence="9" id="KW-0276">Fatty acid metabolism</keyword>
<evidence type="ECO:0000259" key="19">
    <source>
        <dbReference type="PROSITE" id="PS52004"/>
    </source>
</evidence>
<evidence type="ECO:0000256" key="11">
    <source>
        <dbReference type="ARBA" id="ARBA00023160"/>
    </source>
</evidence>